<comment type="caution">
    <text evidence="1">The sequence shown here is derived from an EMBL/GenBank/DDBJ whole genome shotgun (WGS) entry which is preliminary data.</text>
</comment>
<protein>
    <submittedName>
        <fullName evidence="1">Uncharacterized protein</fullName>
    </submittedName>
</protein>
<keyword evidence="2" id="KW-1185">Reference proteome</keyword>
<dbReference type="Proteomes" id="UP001256588">
    <property type="component" value="Unassembled WGS sequence"/>
</dbReference>
<dbReference type="RefSeq" id="WP_310237118.1">
    <property type="nucleotide sequence ID" value="NZ_JAVDWO010000013.1"/>
</dbReference>
<reference evidence="1 2" key="1">
    <citation type="submission" date="2023-07" db="EMBL/GenBank/DDBJ databases">
        <title>Sorghum-associated microbial communities from plants grown in Nebraska, USA.</title>
        <authorList>
            <person name="Schachtman D."/>
        </authorList>
    </citation>
    <scope>NUCLEOTIDE SEQUENCE [LARGE SCALE GENOMIC DNA]</scope>
    <source>
        <strain evidence="1 2">4099</strain>
    </source>
</reference>
<evidence type="ECO:0000313" key="1">
    <source>
        <dbReference type="EMBL" id="MDR7194200.1"/>
    </source>
</evidence>
<gene>
    <name evidence="1" type="ORF">J2W68_002942</name>
</gene>
<accession>A0ABU1XZK1</accession>
<dbReference type="EMBL" id="JAVDWO010000013">
    <property type="protein sequence ID" value="MDR7194200.1"/>
    <property type="molecule type" value="Genomic_DNA"/>
</dbReference>
<organism evidence="1 2">
    <name type="scientific">Luteimonas terrae</name>
    <dbReference type="NCBI Taxonomy" id="1530191"/>
    <lineage>
        <taxon>Bacteria</taxon>
        <taxon>Pseudomonadati</taxon>
        <taxon>Pseudomonadota</taxon>
        <taxon>Gammaproteobacteria</taxon>
        <taxon>Lysobacterales</taxon>
        <taxon>Lysobacteraceae</taxon>
        <taxon>Luteimonas</taxon>
    </lineage>
</organism>
<evidence type="ECO:0000313" key="2">
    <source>
        <dbReference type="Proteomes" id="UP001256588"/>
    </source>
</evidence>
<sequence length="193" mass="20246">MLHICRWKPLSVPARKTELARCALATHGAPLDLRQRRALILCDGQRTTPELTRMLGPDTPALLLQLQVLGYLEALDAAGASPAPAPAAVVHGAPPSQHVTARRRSLSAARIYVQSMLELQRAPAAVELRARLVGSADEAATVAAILDAIAGLPAFTKAGYASRVRERVAEVLPEPHLPALAALSLESAGGAVA</sequence>
<proteinExistence type="predicted"/>
<name>A0ABU1XZK1_9GAMM</name>